<dbReference type="AlphaFoldDB" id="A0AAV3NT47"/>
<evidence type="ECO:0000256" key="1">
    <source>
        <dbReference type="SAM" id="MobiDB-lite"/>
    </source>
</evidence>
<gene>
    <name evidence="2" type="ORF">LIER_02731</name>
</gene>
<evidence type="ECO:0000313" key="3">
    <source>
        <dbReference type="Proteomes" id="UP001454036"/>
    </source>
</evidence>
<feature type="region of interest" description="Disordered" evidence="1">
    <location>
        <begin position="244"/>
        <end position="307"/>
    </location>
</feature>
<proteinExistence type="predicted"/>
<comment type="caution">
    <text evidence="2">The sequence shown here is derived from an EMBL/GenBank/DDBJ whole genome shotgun (WGS) entry which is preliminary data.</text>
</comment>
<dbReference type="EMBL" id="BAABME010000305">
    <property type="protein sequence ID" value="GAA0141621.1"/>
    <property type="molecule type" value="Genomic_DNA"/>
</dbReference>
<evidence type="ECO:0000313" key="2">
    <source>
        <dbReference type="EMBL" id="GAA0141621.1"/>
    </source>
</evidence>
<feature type="compositionally biased region" description="Basic and acidic residues" evidence="1">
    <location>
        <begin position="284"/>
        <end position="298"/>
    </location>
</feature>
<reference evidence="2 3" key="1">
    <citation type="submission" date="2024-01" db="EMBL/GenBank/DDBJ databases">
        <title>The complete chloroplast genome sequence of Lithospermum erythrorhizon: insights into the phylogenetic relationship among Boraginaceae species and the maternal lineages of purple gromwells.</title>
        <authorList>
            <person name="Okada T."/>
            <person name="Watanabe K."/>
        </authorList>
    </citation>
    <scope>NUCLEOTIDE SEQUENCE [LARGE SCALE GENOMIC DNA]</scope>
</reference>
<dbReference type="Proteomes" id="UP001454036">
    <property type="component" value="Unassembled WGS sequence"/>
</dbReference>
<accession>A0AAV3NT47</accession>
<organism evidence="2 3">
    <name type="scientific">Lithospermum erythrorhizon</name>
    <name type="common">Purple gromwell</name>
    <name type="synonym">Lithospermum officinale var. erythrorhizon</name>
    <dbReference type="NCBI Taxonomy" id="34254"/>
    <lineage>
        <taxon>Eukaryota</taxon>
        <taxon>Viridiplantae</taxon>
        <taxon>Streptophyta</taxon>
        <taxon>Embryophyta</taxon>
        <taxon>Tracheophyta</taxon>
        <taxon>Spermatophyta</taxon>
        <taxon>Magnoliopsida</taxon>
        <taxon>eudicotyledons</taxon>
        <taxon>Gunneridae</taxon>
        <taxon>Pentapetalae</taxon>
        <taxon>asterids</taxon>
        <taxon>lamiids</taxon>
        <taxon>Boraginales</taxon>
        <taxon>Boraginaceae</taxon>
        <taxon>Boraginoideae</taxon>
        <taxon>Lithospermeae</taxon>
        <taxon>Lithospermum</taxon>
    </lineage>
</organism>
<name>A0AAV3NT47_LITER</name>
<protein>
    <submittedName>
        <fullName evidence="2">Uncharacterized protein</fullName>
    </submittedName>
</protein>
<sequence>MVTFETSMGREFSTLRIVGSETTRKVLHLKGSGEESSDLPHGFHFLGTMISSDHVQWKGPLKIRGNFDYVPGYHYLAAQSLDERVSTSAWIGFSNHSLRSYVSYEAAERSTSKTVYPLTWKTTRPDRAQPLFYDDHAKQFPLDRDLFVSLRTGRVCHRVGSEFMVEPHNPYRFSRQFGYAPTIPGVNNNTREMVDLSTGLEFWHTGILSRARQTVTFPCSTSPHTPHASYRTWLSKLFPSEAPRSSSVKHGKGKSFPAGVHPSTLVFQPYGSSKRKRSSSSTVENRDPKHARGVRKDTSSSSGSRVASLVCRSPERFTPSVIPDSVIRDHVVEVSSSVSSQKHTEFVDTGESTKCFAIEVAESCPPSLPALTIAQGARATLHTGASSLWACICDGL</sequence>
<keyword evidence="3" id="KW-1185">Reference proteome</keyword>